<dbReference type="Gene3D" id="1.20.1050.10">
    <property type="match status" value="1"/>
</dbReference>
<name>A0A221JWA3_9RHOB</name>
<accession>A0A221JWA3</accession>
<dbReference type="InterPro" id="IPR036282">
    <property type="entry name" value="Glutathione-S-Trfase_C_sf"/>
</dbReference>
<dbReference type="PANTHER" id="PTHR42673:SF4">
    <property type="entry name" value="MALEYLACETOACETATE ISOMERASE"/>
    <property type="match status" value="1"/>
</dbReference>
<dbReference type="KEGG" id="spse:SULPSESMR1_00056"/>
<evidence type="ECO:0000259" key="1">
    <source>
        <dbReference type="PROSITE" id="PS50404"/>
    </source>
</evidence>
<keyword evidence="2" id="KW-0808">Transferase</keyword>
<dbReference type="OrthoDB" id="9799538at2"/>
<evidence type="ECO:0000313" key="3">
    <source>
        <dbReference type="Proteomes" id="UP000199754"/>
    </source>
</evidence>
<dbReference type="GO" id="GO:0004364">
    <property type="term" value="F:glutathione transferase activity"/>
    <property type="evidence" value="ECO:0007669"/>
    <property type="project" value="TreeGrafter"/>
</dbReference>
<dbReference type="PANTHER" id="PTHR42673">
    <property type="entry name" value="MALEYLACETOACETATE ISOMERASE"/>
    <property type="match status" value="1"/>
</dbReference>
<feature type="domain" description="GST N-terminal" evidence="1">
    <location>
        <begin position="1"/>
        <end position="84"/>
    </location>
</feature>
<gene>
    <name evidence="2" type="ORF">SULPSESMR1_00056</name>
</gene>
<dbReference type="GO" id="GO:0006559">
    <property type="term" value="P:L-phenylalanine catabolic process"/>
    <property type="evidence" value="ECO:0007669"/>
    <property type="project" value="TreeGrafter"/>
</dbReference>
<dbReference type="GO" id="GO:0006749">
    <property type="term" value="P:glutathione metabolic process"/>
    <property type="evidence" value="ECO:0007669"/>
    <property type="project" value="TreeGrafter"/>
</dbReference>
<dbReference type="AlphaFoldDB" id="A0A221JWA3"/>
<dbReference type="SUPFAM" id="SSF47616">
    <property type="entry name" value="GST C-terminal domain-like"/>
    <property type="match status" value="1"/>
</dbReference>
<dbReference type="Pfam" id="PF13409">
    <property type="entry name" value="GST_N_2"/>
    <property type="match status" value="1"/>
</dbReference>
<evidence type="ECO:0000313" key="2">
    <source>
        <dbReference type="EMBL" id="ASM70897.1"/>
    </source>
</evidence>
<dbReference type="STRING" id="1402135.SAMN05444149_102107"/>
<dbReference type="Gene3D" id="3.40.30.10">
    <property type="entry name" value="Glutaredoxin"/>
    <property type="match status" value="1"/>
</dbReference>
<proteinExistence type="predicted"/>
<dbReference type="PROSITE" id="PS50404">
    <property type="entry name" value="GST_NTER"/>
    <property type="match status" value="1"/>
</dbReference>
<dbReference type="CDD" id="cd03194">
    <property type="entry name" value="GST_C_3"/>
    <property type="match status" value="1"/>
</dbReference>
<protein>
    <submittedName>
        <fullName evidence="2">Glutathione S-transferase</fullName>
    </submittedName>
</protein>
<dbReference type="SUPFAM" id="SSF52833">
    <property type="entry name" value="Thioredoxin-like"/>
    <property type="match status" value="1"/>
</dbReference>
<dbReference type="EMBL" id="CP022415">
    <property type="protein sequence ID" value="ASM70897.1"/>
    <property type="molecule type" value="Genomic_DNA"/>
</dbReference>
<keyword evidence="3" id="KW-1185">Reference proteome</keyword>
<reference evidence="2 3" key="1">
    <citation type="submission" date="2017-07" db="EMBL/GenBank/DDBJ databases">
        <title>Genome Sequence of Sulfitobacter pseudonitzschiae Strain SMR1 Isolated from a culture of the Diatom Skeletonema marinoi.</title>
        <authorList>
            <person name="Topel M."/>
            <person name="Pinder M.I.M."/>
            <person name="Johansson O.N."/>
            <person name="Kourtchenko O."/>
            <person name="Godhe A."/>
            <person name="Clarke A.K."/>
        </authorList>
    </citation>
    <scope>NUCLEOTIDE SEQUENCE [LARGE SCALE GENOMIC DNA]</scope>
    <source>
        <strain evidence="2 3">SMR1</strain>
    </source>
</reference>
<dbReference type="InterPro" id="IPR036249">
    <property type="entry name" value="Thioredoxin-like_sf"/>
</dbReference>
<sequence length="225" mass="24599">MTYDLYIADRTFSSWSLRGWLMLEKFGLPYRTHLVGLYAGTMAADMAHLAPARLVPALQLPDGTVVGESMAIAETLAERHPEAGLWPKDAAARATARMLCAEMAAGFSALRSACPMQLQHVNKGFQPSDQTRADLARIEALWTHARSFAIEGPWLFGAYSLADAFYAPVCARITGYDLPVSDAARAYCGTTLADPAFQAWRAEGLKVTYDPFPYDMGTPTAEWPA</sequence>
<dbReference type="GO" id="GO:0016034">
    <property type="term" value="F:maleylacetoacetate isomerase activity"/>
    <property type="evidence" value="ECO:0007669"/>
    <property type="project" value="TreeGrafter"/>
</dbReference>
<dbReference type="Proteomes" id="UP000199754">
    <property type="component" value="Chromosome"/>
</dbReference>
<dbReference type="InterPro" id="IPR004045">
    <property type="entry name" value="Glutathione_S-Trfase_N"/>
</dbReference>
<dbReference type="RefSeq" id="WP_089419029.1">
    <property type="nucleotide sequence ID" value="NZ_CP022415.1"/>
</dbReference>
<organism evidence="2 3">
    <name type="scientific">Pseudosulfitobacter pseudonitzschiae</name>
    <dbReference type="NCBI Taxonomy" id="1402135"/>
    <lineage>
        <taxon>Bacteria</taxon>
        <taxon>Pseudomonadati</taxon>
        <taxon>Pseudomonadota</taxon>
        <taxon>Alphaproteobacteria</taxon>
        <taxon>Rhodobacterales</taxon>
        <taxon>Roseobacteraceae</taxon>
        <taxon>Pseudosulfitobacter</taxon>
    </lineage>
</organism>